<evidence type="ECO:0000256" key="1">
    <source>
        <dbReference type="SAM" id="MobiDB-lite"/>
    </source>
</evidence>
<dbReference type="AlphaFoldDB" id="A0A0C9XFL8"/>
<organism evidence="2 3">
    <name type="scientific">Laccaria amethystina LaAM-08-1</name>
    <dbReference type="NCBI Taxonomy" id="1095629"/>
    <lineage>
        <taxon>Eukaryota</taxon>
        <taxon>Fungi</taxon>
        <taxon>Dikarya</taxon>
        <taxon>Basidiomycota</taxon>
        <taxon>Agaricomycotina</taxon>
        <taxon>Agaricomycetes</taxon>
        <taxon>Agaricomycetidae</taxon>
        <taxon>Agaricales</taxon>
        <taxon>Agaricineae</taxon>
        <taxon>Hydnangiaceae</taxon>
        <taxon>Laccaria</taxon>
    </lineage>
</organism>
<feature type="region of interest" description="Disordered" evidence="1">
    <location>
        <begin position="250"/>
        <end position="302"/>
    </location>
</feature>
<dbReference type="EMBL" id="KN838774">
    <property type="protein sequence ID" value="KIJ94927.1"/>
    <property type="molecule type" value="Genomic_DNA"/>
</dbReference>
<gene>
    <name evidence="2" type="ORF">K443DRAFT_11751</name>
</gene>
<evidence type="ECO:0000313" key="3">
    <source>
        <dbReference type="Proteomes" id="UP000054477"/>
    </source>
</evidence>
<proteinExistence type="predicted"/>
<accession>A0A0C9XFL8</accession>
<feature type="compositionally biased region" description="Basic residues" evidence="1">
    <location>
        <begin position="284"/>
        <end position="302"/>
    </location>
</feature>
<dbReference type="OrthoDB" id="3130273at2759"/>
<reference evidence="3" key="2">
    <citation type="submission" date="2015-01" db="EMBL/GenBank/DDBJ databases">
        <title>Evolutionary Origins and Diversification of the Mycorrhizal Mutualists.</title>
        <authorList>
            <consortium name="DOE Joint Genome Institute"/>
            <consortium name="Mycorrhizal Genomics Consortium"/>
            <person name="Kohler A."/>
            <person name="Kuo A."/>
            <person name="Nagy L.G."/>
            <person name="Floudas D."/>
            <person name="Copeland A."/>
            <person name="Barry K.W."/>
            <person name="Cichocki N."/>
            <person name="Veneault-Fourrey C."/>
            <person name="LaButti K."/>
            <person name="Lindquist E.A."/>
            <person name="Lipzen A."/>
            <person name="Lundell T."/>
            <person name="Morin E."/>
            <person name="Murat C."/>
            <person name="Riley R."/>
            <person name="Ohm R."/>
            <person name="Sun H."/>
            <person name="Tunlid A."/>
            <person name="Henrissat B."/>
            <person name="Grigoriev I.V."/>
            <person name="Hibbett D.S."/>
            <person name="Martin F."/>
        </authorList>
    </citation>
    <scope>NUCLEOTIDE SEQUENCE [LARGE SCALE GENOMIC DNA]</scope>
    <source>
        <strain evidence="3">LaAM-08-1</strain>
    </source>
</reference>
<dbReference type="Proteomes" id="UP000054477">
    <property type="component" value="Unassembled WGS sequence"/>
</dbReference>
<keyword evidence="3" id="KW-1185">Reference proteome</keyword>
<reference evidence="2 3" key="1">
    <citation type="submission" date="2014-04" db="EMBL/GenBank/DDBJ databases">
        <authorList>
            <consortium name="DOE Joint Genome Institute"/>
            <person name="Kuo A."/>
            <person name="Kohler A."/>
            <person name="Nagy L.G."/>
            <person name="Floudas D."/>
            <person name="Copeland A."/>
            <person name="Barry K.W."/>
            <person name="Cichocki N."/>
            <person name="Veneault-Fourrey C."/>
            <person name="LaButti K."/>
            <person name="Lindquist E.A."/>
            <person name="Lipzen A."/>
            <person name="Lundell T."/>
            <person name="Morin E."/>
            <person name="Murat C."/>
            <person name="Sun H."/>
            <person name="Tunlid A."/>
            <person name="Henrissat B."/>
            <person name="Grigoriev I.V."/>
            <person name="Hibbett D.S."/>
            <person name="Martin F."/>
            <person name="Nordberg H.P."/>
            <person name="Cantor M.N."/>
            <person name="Hua S.X."/>
        </authorList>
    </citation>
    <scope>NUCLEOTIDE SEQUENCE [LARGE SCALE GENOMIC DNA]</scope>
    <source>
        <strain evidence="2 3">LaAM-08-1</strain>
    </source>
</reference>
<name>A0A0C9XFL8_9AGAR</name>
<sequence length="302" mass="34125">MSDNNDRIYILDLQKHKWIVKGRFRDALEFQDSVLHLWQKTEFGPTLTIFLESDPEVASAIPPSFHSHRSSSLSKSHSRSSRSPSLSSTVRRSLLIAGQSSGRVASEGPSTLTTQQKEALLTFLGISTELHSLAPTLRNTYMKYKALINASKPMQGLRTSQEWTDHLDEHGLEHWVPIFVDLVNVFIAKSQFYSSWKALFTRAQNYPQMKSWLDADSDADSDSEVWAETKDPEHYTIGDLAEWLKRKDVVKGKKPAGKKSVKQEKKKKERKVSSEESDGSSGGKKLKSKLKLKSKSKKNSSE</sequence>
<feature type="region of interest" description="Disordered" evidence="1">
    <location>
        <begin position="61"/>
        <end position="89"/>
    </location>
</feature>
<feature type="compositionally biased region" description="Low complexity" evidence="1">
    <location>
        <begin position="62"/>
        <end position="89"/>
    </location>
</feature>
<protein>
    <submittedName>
        <fullName evidence="2">Uncharacterized protein</fullName>
    </submittedName>
</protein>
<feature type="compositionally biased region" description="Basic residues" evidence="1">
    <location>
        <begin position="252"/>
        <end position="270"/>
    </location>
</feature>
<dbReference type="HOGENOM" id="CLU_921560_0_0_1"/>
<evidence type="ECO:0000313" key="2">
    <source>
        <dbReference type="EMBL" id="KIJ94927.1"/>
    </source>
</evidence>